<dbReference type="InterPro" id="IPR045051">
    <property type="entry name" value="SBT"/>
</dbReference>
<dbReference type="Gene3D" id="3.50.30.30">
    <property type="match status" value="1"/>
</dbReference>
<keyword evidence="6" id="KW-1185">Reference proteome</keyword>
<dbReference type="InterPro" id="IPR036852">
    <property type="entry name" value="Peptidase_S8/S53_dom_sf"/>
</dbReference>
<sequence>MLLQINDAVSNVESESFSTHEAWQKSTLKSVSSSSPAENDDSEMLLYSYSHVVQGFSARLTPQLSRLEISPAHVAMYPKSFGKMFTIHSPKFLGLRQNLGSRPNASFGQDVILGIIDTGIWPGSESFGDKGMSEEPIGDKGMSEVPIGWKGECENGTAFTPSLCNKKLIRALSFSKGQLQTKDHDYDLPRDFFGHRTHTPSTAAGNHNAIIAIGSLSAVEKGTVFVCAAGNNNGPSDNSTYNGAPWITTVGAGTPDPTFSATLTLDNGFTIEGSYFLESI</sequence>
<dbReference type="InterPro" id="IPR010259">
    <property type="entry name" value="S8pro/Inhibitor_I9"/>
</dbReference>
<dbReference type="STRING" id="3750.A0A498J7C0"/>
<name>A0A498J7C0_MALDO</name>
<proteinExistence type="inferred from homology"/>
<dbReference type="Pfam" id="PF05922">
    <property type="entry name" value="Inhibitor_I9"/>
    <property type="match status" value="1"/>
</dbReference>
<organism evidence="5 6">
    <name type="scientific">Malus domestica</name>
    <name type="common">Apple</name>
    <name type="synonym">Pyrus malus</name>
    <dbReference type="NCBI Taxonomy" id="3750"/>
    <lineage>
        <taxon>Eukaryota</taxon>
        <taxon>Viridiplantae</taxon>
        <taxon>Streptophyta</taxon>
        <taxon>Embryophyta</taxon>
        <taxon>Tracheophyta</taxon>
        <taxon>Spermatophyta</taxon>
        <taxon>Magnoliopsida</taxon>
        <taxon>eudicotyledons</taxon>
        <taxon>Gunneridae</taxon>
        <taxon>Pentapetalae</taxon>
        <taxon>rosids</taxon>
        <taxon>fabids</taxon>
        <taxon>Rosales</taxon>
        <taxon>Rosaceae</taxon>
        <taxon>Amygdaloideae</taxon>
        <taxon>Maleae</taxon>
        <taxon>Malus</taxon>
    </lineage>
</organism>
<protein>
    <recommendedName>
        <fullName evidence="4">Inhibitor I9 domain-containing protein</fullName>
    </recommendedName>
</protein>
<reference evidence="5 6" key="1">
    <citation type="submission" date="2018-10" db="EMBL/GenBank/DDBJ databases">
        <title>A high-quality apple genome assembly.</title>
        <authorList>
            <person name="Hu J."/>
        </authorList>
    </citation>
    <scope>NUCLEOTIDE SEQUENCE [LARGE SCALE GENOMIC DNA]</scope>
    <source>
        <strain evidence="6">cv. HFTH1</strain>
        <tissue evidence="5">Young leaf</tissue>
    </source>
</reference>
<comment type="subcellular location">
    <subcellularLocation>
        <location evidence="1">Secreted</location>
    </subcellularLocation>
</comment>
<dbReference type="AlphaFoldDB" id="A0A498J7C0"/>
<dbReference type="Gene3D" id="3.40.50.200">
    <property type="entry name" value="Peptidase S8/S53 domain"/>
    <property type="match status" value="2"/>
</dbReference>
<evidence type="ECO:0000313" key="5">
    <source>
        <dbReference type="EMBL" id="RXH91679.1"/>
    </source>
</evidence>
<evidence type="ECO:0000256" key="3">
    <source>
        <dbReference type="ARBA" id="ARBA00022729"/>
    </source>
</evidence>
<comment type="caution">
    <text evidence="5">The sequence shown here is derived from an EMBL/GenBank/DDBJ whole genome shotgun (WGS) entry which is preliminary data.</text>
</comment>
<accession>A0A498J7C0</accession>
<dbReference type="SUPFAM" id="SSF52743">
    <property type="entry name" value="Subtilisin-like"/>
    <property type="match status" value="1"/>
</dbReference>
<evidence type="ECO:0000256" key="2">
    <source>
        <dbReference type="ARBA" id="ARBA00011073"/>
    </source>
</evidence>
<dbReference type="GO" id="GO:0006508">
    <property type="term" value="P:proteolysis"/>
    <property type="evidence" value="ECO:0007669"/>
    <property type="project" value="InterPro"/>
</dbReference>
<dbReference type="PANTHER" id="PTHR10795">
    <property type="entry name" value="PROPROTEIN CONVERTASE SUBTILISIN/KEXIN"/>
    <property type="match status" value="1"/>
</dbReference>
<dbReference type="Gene3D" id="3.30.70.80">
    <property type="entry name" value="Peptidase S8 propeptide/proteinase inhibitor I9"/>
    <property type="match status" value="1"/>
</dbReference>
<comment type="similarity">
    <text evidence="2">Belongs to the peptidase S8 family.</text>
</comment>
<dbReference type="EMBL" id="RDQH01000334">
    <property type="protein sequence ID" value="RXH91679.1"/>
    <property type="molecule type" value="Genomic_DNA"/>
</dbReference>
<dbReference type="Proteomes" id="UP000290289">
    <property type="component" value="Chromosome 8"/>
</dbReference>
<dbReference type="InterPro" id="IPR037045">
    <property type="entry name" value="S8pro/Inhibitor_I9_sf"/>
</dbReference>
<evidence type="ECO:0000259" key="4">
    <source>
        <dbReference type="Pfam" id="PF05922"/>
    </source>
</evidence>
<keyword evidence="3" id="KW-0732">Signal</keyword>
<dbReference type="GO" id="GO:0004252">
    <property type="term" value="F:serine-type endopeptidase activity"/>
    <property type="evidence" value="ECO:0007669"/>
    <property type="project" value="InterPro"/>
</dbReference>
<feature type="domain" description="Inhibitor I9" evidence="4">
    <location>
        <begin position="14"/>
        <end position="63"/>
    </location>
</feature>
<dbReference type="GO" id="GO:0005576">
    <property type="term" value="C:extracellular region"/>
    <property type="evidence" value="ECO:0007669"/>
    <property type="project" value="UniProtKB-SubCell"/>
</dbReference>
<evidence type="ECO:0000256" key="1">
    <source>
        <dbReference type="ARBA" id="ARBA00004613"/>
    </source>
</evidence>
<gene>
    <name evidence="5" type="ORF">DVH24_020702</name>
</gene>
<evidence type="ECO:0000313" key="6">
    <source>
        <dbReference type="Proteomes" id="UP000290289"/>
    </source>
</evidence>